<organism evidence="3">
    <name type="scientific">uncultured marine bacterium MedDCM-OCT-S04-C109</name>
    <dbReference type="NCBI Taxonomy" id="743050"/>
    <lineage>
        <taxon>Bacteria</taxon>
        <taxon>environmental samples</taxon>
    </lineage>
</organism>
<dbReference type="EMBL" id="GU942983">
    <property type="protein sequence ID" value="ADD93448.1"/>
    <property type="molecule type" value="Genomic_DNA"/>
</dbReference>
<accession>D6PCJ7</accession>
<name>D6PCJ7_9BACT</name>
<dbReference type="GO" id="GO:0016787">
    <property type="term" value="F:hydrolase activity"/>
    <property type="evidence" value="ECO:0007669"/>
    <property type="project" value="InterPro"/>
</dbReference>
<protein>
    <recommendedName>
        <fullName evidence="2">3-keto-alpha-glucoside-1,2-lyase/3-keto-2-hydroxy-glucal hydratase domain-containing protein</fullName>
    </recommendedName>
</protein>
<feature type="chain" id="PRO_5003087174" description="3-keto-alpha-glucoside-1,2-lyase/3-keto-2-hydroxy-glucal hydratase domain-containing protein" evidence="1">
    <location>
        <begin position="20"/>
        <end position="229"/>
    </location>
</feature>
<dbReference type="AlphaFoldDB" id="D6PCJ7"/>
<evidence type="ECO:0000259" key="2">
    <source>
        <dbReference type="Pfam" id="PF06439"/>
    </source>
</evidence>
<evidence type="ECO:0000256" key="1">
    <source>
        <dbReference type="SAM" id="SignalP"/>
    </source>
</evidence>
<dbReference type="InterPro" id="IPR010496">
    <property type="entry name" value="AL/BT2_dom"/>
</dbReference>
<dbReference type="Gene3D" id="2.60.120.560">
    <property type="entry name" value="Exo-inulinase, domain 1"/>
    <property type="match status" value="1"/>
</dbReference>
<dbReference type="Pfam" id="PF06439">
    <property type="entry name" value="3keto-disac_hyd"/>
    <property type="match status" value="1"/>
</dbReference>
<feature type="domain" description="3-keto-alpha-glucoside-1,2-lyase/3-keto-2-hydroxy-glucal hydratase" evidence="2">
    <location>
        <begin position="23"/>
        <end position="226"/>
    </location>
</feature>
<sequence>MKNIITALFAAAFVLPAVAEEKGFTSLFDGKTLKGWDGKKEFWSVQDGAIQGKTTKEIPTKGNTFIIWKGGTVADFELKFEYRFLTKSGNSGCQYRSEDMGNNVVKGYQGDFEAGTRFSGINYGEKTGRGILADRGTKTTLGDGKAKKKVDRFGDSAELQKKLNGQGEWNAMHITAKGNHMIHRINGTVMSETIDEGKEAVSKGIVALQLHAGPPMTIQFRNIRVKQLK</sequence>
<proteinExistence type="predicted"/>
<feature type="signal peptide" evidence="1">
    <location>
        <begin position="1"/>
        <end position="19"/>
    </location>
</feature>
<reference evidence="3" key="1">
    <citation type="journal article" date="2010" name="ISME J.">
        <title>Metagenome of the Mediterranean deep chlorophyll maximum studied by direct and fosmid library 454 pyrosequencing.</title>
        <authorList>
            <person name="Ghai R."/>
            <person name="Martin-Cuadrado A.B."/>
            <person name="Molto A.G."/>
            <person name="Heredia I.G."/>
            <person name="Cabrera R."/>
            <person name="Martin J."/>
            <person name="Verdu M."/>
            <person name="Deschamps P."/>
            <person name="Moreira D."/>
            <person name="Lopez-Garcia P."/>
            <person name="Mira A."/>
            <person name="Rodriguez-Valera F."/>
        </authorList>
    </citation>
    <scope>NUCLEOTIDE SEQUENCE</scope>
</reference>
<evidence type="ECO:0000313" key="3">
    <source>
        <dbReference type="EMBL" id="ADD93448.1"/>
    </source>
</evidence>
<keyword evidence="1" id="KW-0732">Signal</keyword>